<proteinExistence type="predicted"/>
<dbReference type="GO" id="GO:0005615">
    <property type="term" value="C:extracellular space"/>
    <property type="evidence" value="ECO:0007669"/>
    <property type="project" value="TreeGrafter"/>
</dbReference>
<protein>
    <recommendedName>
        <fullName evidence="4">Calcineurin-like phosphoesterase domain-containing protein</fullName>
    </recommendedName>
</protein>
<dbReference type="GeneID" id="37033812"/>
<keyword evidence="2" id="KW-0325">Glycoprotein</keyword>
<dbReference type="InterPro" id="IPR041805">
    <property type="entry name" value="ASMase/PPN1_MPP"/>
</dbReference>
<feature type="compositionally biased region" description="Basic residues" evidence="3">
    <location>
        <begin position="440"/>
        <end position="457"/>
    </location>
</feature>
<dbReference type="Gene3D" id="3.60.21.10">
    <property type="match status" value="1"/>
</dbReference>
<dbReference type="GO" id="GO:0000298">
    <property type="term" value="F:endopolyphosphatase activity"/>
    <property type="evidence" value="ECO:0007669"/>
    <property type="project" value="TreeGrafter"/>
</dbReference>
<feature type="region of interest" description="Disordered" evidence="3">
    <location>
        <begin position="429"/>
        <end position="468"/>
    </location>
</feature>
<keyword evidence="1" id="KW-0378">Hydrolase</keyword>
<dbReference type="OrthoDB" id="348678at2759"/>
<sequence length="639" mass="72706">MPQVCCIQIPFRTDQPSYSSASSAYGRFLHITDLHPDPFYLPGGSVEGGCHEKKPKGGRRAGAWGTPISDCDSPPHLIEASLDWLAHNFMPTSTSTSRGERRGVDFIIWTGDSARHDLDSGHPRTRPEIYELNRWAVGALEKRFPGVPLVPTIGNNDIFPHNILFAGPNDVTRSYLSIWTDHIPEDQSHTFFVGGYYSKEVLPSQNLWVLSLNTLWWYDSNRAVDGCKRSKKGKKDQEDPGSRHLDWLEAQLGMLRKRGAAVHLIGHVPPTAGNYFPRCYDRYTDIVLRFQDTIVGQHYGHMNVDGLFIQEDSSANTDEHGNTTRDEEVHAQSLSADLRHDFKTLPGEARTDLDLYHAFFAAPSIVPTFWPAVRVWTYNVTRARHGSLQNLSSTERNLEDVGGQLVELRSAQTMGAESEADELAETDMFGARHEGASPHTAKRKHRRKKHRKHKNLPRHVSPSSPSRSNGRFSLLGYSQWICDLDAANGREADIDAMHWERASRKKSDGLQFYLEYATYQPETLWAELLQQGDSSALERGHIPVPKHLLQAELKRLKSDPPRWIYGRYRSSESDQLHGGTEMSKRRKLHMPKRLKHLTDWDLPSLTIPDLLQFGRRLASDKKLWKRYRRRIYADSGALD</sequence>
<dbReference type="GO" id="GO:0000324">
    <property type="term" value="C:fungal-type vacuole"/>
    <property type="evidence" value="ECO:0007669"/>
    <property type="project" value="TreeGrafter"/>
</dbReference>
<keyword evidence="6" id="KW-1185">Reference proteome</keyword>
<dbReference type="FunCoup" id="A0A316VVE0">
    <property type="interactions" value="47"/>
</dbReference>
<dbReference type="RefSeq" id="XP_025368414.1">
    <property type="nucleotide sequence ID" value="XM_025511942.1"/>
</dbReference>
<feature type="compositionally biased region" description="Low complexity" evidence="3">
    <location>
        <begin position="458"/>
        <end position="468"/>
    </location>
</feature>
<accession>A0A316VVE0</accession>
<gene>
    <name evidence="5" type="ORF">IE81DRAFT_292165</name>
</gene>
<reference evidence="5 6" key="1">
    <citation type="journal article" date="2018" name="Mol. Biol. Evol.">
        <title>Broad Genomic Sampling Reveals a Smut Pathogenic Ancestry of the Fungal Clade Ustilaginomycotina.</title>
        <authorList>
            <person name="Kijpornyongpan T."/>
            <person name="Mondo S.J."/>
            <person name="Barry K."/>
            <person name="Sandor L."/>
            <person name="Lee J."/>
            <person name="Lipzen A."/>
            <person name="Pangilinan J."/>
            <person name="LaButti K."/>
            <person name="Hainaut M."/>
            <person name="Henrissat B."/>
            <person name="Grigoriev I.V."/>
            <person name="Spatafora J.W."/>
            <person name="Aime M.C."/>
        </authorList>
    </citation>
    <scope>NUCLEOTIDE SEQUENCE [LARGE SCALE GENOMIC DNA]</scope>
    <source>
        <strain evidence="5 6">MCA 4658</strain>
    </source>
</reference>
<dbReference type="Proteomes" id="UP000245783">
    <property type="component" value="Unassembled WGS sequence"/>
</dbReference>
<name>A0A316VVE0_9BASI</name>
<dbReference type="SUPFAM" id="SSF56300">
    <property type="entry name" value="Metallo-dependent phosphatases"/>
    <property type="match status" value="1"/>
</dbReference>
<dbReference type="CDD" id="cd00842">
    <property type="entry name" value="MPP_ASMase"/>
    <property type="match status" value="1"/>
</dbReference>
<dbReference type="InterPro" id="IPR029052">
    <property type="entry name" value="Metallo-depent_PP-like"/>
</dbReference>
<evidence type="ECO:0000256" key="2">
    <source>
        <dbReference type="ARBA" id="ARBA00023180"/>
    </source>
</evidence>
<evidence type="ECO:0000313" key="6">
    <source>
        <dbReference type="Proteomes" id="UP000245783"/>
    </source>
</evidence>
<dbReference type="Pfam" id="PF00149">
    <property type="entry name" value="Metallophos"/>
    <property type="match status" value="1"/>
</dbReference>
<dbReference type="PANTHER" id="PTHR10340">
    <property type="entry name" value="SPHINGOMYELIN PHOSPHODIESTERASE"/>
    <property type="match status" value="1"/>
</dbReference>
<evidence type="ECO:0000256" key="3">
    <source>
        <dbReference type="SAM" id="MobiDB-lite"/>
    </source>
</evidence>
<dbReference type="InParanoid" id="A0A316VVE0"/>
<dbReference type="AlphaFoldDB" id="A0A316VVE0"/>
<evidence type="ECO:0000259" key="4">
    <source>
        <dbReference type="Pfam" id="PF00149"/>
    </source>
</evidence>
<evidence type="ECO:0000256" key="1">
    <source>
        <dbReference type="ARBA" id="ARBA00022801"/>
    </source>
</evidence>
<dbReference type="GO" id="GO:0004309">
    <property type="term" value="F:exopolyphosphatase activity"/>
    <property type="evidence" value="ECO:0007669"/>
    <property type="project" value="TreeGrafter"/>
</dbReference>
<dbReference type="STRING" id="1522189.A0A316VVE0"/>
<dbReference type="InterPro" id="IPR004843">
    <property type="entry name" value="Calcineurin-like_PHP"/>
</dbReference>
<dbReference type="EMBL" id="KZ819396">
    <property type="protein sequence ID" value="PWN41254.1"/>
    <property type="molecule type" value="Genomic_DNA"/>
</dbReference>
<dbReference type="PANTHER" id="PTHR10340:SF55">
    <property type="entry name" value="ENDOPOLYPHOSPHATASE"/>
    <property type="match status" value="1"/>
</dbReference>
<dbReference type="GO" id="GO:0006798">
    <property type="term" value="P:polyphosphate catabolic process"/>
    <property type="evidence" value="ECO:0007669"/>
    <property type="project" value="TreeGrafter"/>
</dbReference>
<feature type="domain" description="Calcineurin-like phosphoesterase" evidence="4">
    <location>
        <begin position="27"/>
        <end position="282"/>
    </location>
</feature>
<dbReference type="GO" id="GO:0008081">
    <property type="term" value="F:phosphoric diester hydrolase activity"/>
    <property type="evidence" value="ECO:0007669"/>
    <property type="project" value="TreeGrafter"/>
</dbReference>
<evidence type="ECO:0000313" key="5">
    <source>
        <dbReference type="EMBL" id="PWN41254.1"/>
    </source>
</evidence>
<organism evidence="5 6">
    <name type="scientific">Ceraceosorus guamensis</name>
    <dbReference type="NCBI Taxonomy" id="1522189"/>
    <lineage>
        <taxon>Eukaryota</taxon>
        <taxon>Fungi</taxon>
        <taxon>Dikarya</taxon>
        <taxon>Basidiomycota</taxon>
        <taxon>Ustilaginomycotina</taxon>
        <taxon>Exobasidiomycetes</taxon>
        <taxon>Ceraceosorales</taxon>
        <taxon>Ceraceosoraceae</taxon>
        <taxon>Ceraceosorus</taxon>
    </lineage>
</organism>